<dbReference type="EMBL" id="WOFH01000003">
    <property type="protein sequence ID" value="MUN37033.1"/>
    <property type="molecule type" value="Genomic_DNA"/>
</dbReference>
<dbReference type="Gene3D" id="2.160.20.10">
    <property type="entry name" value="Single-stranded right-handed beta-helix, Pectin lyase-like"/>
    <property type="match status" value="1"/>
</dbReference>
<feature type="chain" id="PRO_5029474912" description="Right handed beta helix domain-containing protein" evidence="2">
    <location>
        <begin position="24"/>
        <end position="332"/>
    </location>
</feature>
<organism evidence="4 5">
    <name type="scientific">Actinomadura litoris</name>
    <dbReference type="NCBI Taxonomy" id="2678616"/>
    <lineage>
        <taxon>Bacteria</taxon>
        <taxon>Bacillati</taxon>
        <taxon>Actinomycetota</taxon>
        <taxon>Actinomycetes</taxon>
        <taxon>Streptosporangiales</taxon>
        <taxon>Thermomonosporaceae</taxon>
        <taxon>Actinomadura</taxon>
    </lineage>
</organism>
<dbReference type="InterPro" id="IPR039448">
    <property type="entry name" value="Beta_helix"/>
</dbReference>
<dbReference type="AlphaFoldDB" id="A0A7K1KY91"/>
<evidence type="ECO:0000256" key="2">
    <source>
        <dbReference type="SAM" id="SignalP"/>
    </source>
</evidence>
<keyword evidence="5" id="KW-1185">Reference proteome</keyword>
<evidence type="ECO:0000256" key="1">
    <source>
        <dbReference type="SAM" id="MobiDB-lite"/>
    </source>
</evidence>
<dbReference type="Pfam" id="PF13229">
    <property type="entry name" value="Beta_helix"/>
    <property type="match status" value="1"/>
</dbReference>
<evidence type="ECO:0000313" key="5">
    <source>
        <dbReference type="Proteomes" id="UP000432015"/>
    </source>
</evidence>
<keyword evidence="2" id="KW-0732">Signal</keyword>
<evidence type="ECO:0000259" key="3">
    <source>
        <dbReference type="Pfam" id="PF13229"/>
    </source>
</evidence>
<dbReference type="InterPro" id="IPR012334">
    <property type="entry name" value="Pectin_lyas_fold"/>
</dbReference>
<evidence type="ECO:0000313" key="4">
    <source>
        <dbReference type="EMBL" id="MUN37033.1"/>
    </source>
</evidence>
<feature type="domain" description="Right handed beta helix" evidence="3">
    <location>
        <begin position="129"/>
        <end position="285"/>
    </location>
</feature>
<accession>A0A7K1KY91</accession>
<name>A0A7K1KY91_9ACTN</name>
<dbReference type="SUPFAM" id="SSF51126">
    <property type="entry name" value="Pectin lyase-like"/>
    <property type="match status" value="1"/>
</dbReference>
<gene>
    <name evidence="4" type="ORF">GNZ18_10540</name>
</gene>
<dbReference type="SMART" id="SM00710">
    <property type="entry name" value="PbH1"/>
    <property type="match status" value="4"/>
</dbReference>
<dbReference type="InterPro" id="IPR006626">
    <property type="entry name" value="PbH1"/>
</dbReference>
<feature type="region of interest" description="Disordered" evidence="1">
    <location>
        <begin position="285"/>
        <end position="332"/>
    </location>
</feature>
<proteinExistence type="predicted"/>
<feature type="signal peptide" evidence="2">
    <location>
        <begin position="1"/>
        <end position="23"/>
    </location>
</feature>
<reference evidence="4 5" key="1">
    <citation type="submission" date="2019-11" db="EMBL/GenBank/DDBJ databases">
        <authorList>
            <person name="Cao P."/>
        </authorList>
    </citation>
    <scope>NUCLEOTIDE SEQUENCE [LARGE SCALE GENOMIC DNA]</scope>
    <source>
        <strain evidence="4 5">NEAU-AAG5</strain>
    </source>
</reference>
<sequence length="332" mass="35854">MRRRGMLIGLAATVVAGAGGAGAAALGPGSLRTAPASATEGGSVVVHVAPGGEVASLEEAEKVLEERNAVDGVVLVRGGTYKNESVAWRYSPEGGSITIRAEPGTGRVVYDGRGRDGYWVTVRAGGARTHFSGITVQNYTAGGILFRGDKDAGERITGGSVRDMVFRRLGTRYAHGREGYGAVHMYNSWKMRIEDNHFQQLENRTAKTYSRIHGVYFSDGASENTVSGNSFSRVSGDPVRASDGASRNRVLGNRFQDTGWYGLFSYFRFPRDPVCGTGNYFAGNTYGKPYPRPGRRKSFKGQPVDWDKRGKPGACRPDPIKVGRNRYAPSAR</sequence>
<comment type="caution">
    <text evidence="4">The sequence shown here is derived from an EMBL/GenBank/DDBJ whole genome shotgun (WGS) entry which is preliminary data.</text>
</comment>
<dbReference type="InterPro" id="IPR011050">
    <property type="entry name" value="Pectin_lyase_fold/virulence"/>
</dbReference>
<protein>
    <recommendedName>
        <fullName evidence="3">Right handed beta helix domain-containing protein</fullName>
    </recommendedName>
</protein>
<dbReference type="RefSeq" id="WP_156216043.1">
    <property type="nucleotide sequence ID" value="NZ_WOFH01000003.1"/>
</dbReference>
<dbReference type="Proteomes" id="UP000432015">
    <property type="component" value="Unassembled WGS sequence"/>
</dbReference>